<feature type="compositionally biased region" description="Basic and acidic residues" evidence="1">
    <location>
        <begin position="279"/>
        <end position="305"/>
    </location>
</feature>
<proteinExistence type="predicted"/>
<name>A0ABN8SZF9_9CNID</name>
<keyword evidence="3" id="KW-1185">Reference proteome</keyword>
<reference evidence="2 3" key="1">
    <citation type="submission" date="2022-05" db="EMBL/GenBank/DDBJ databases">
        <authorList>
            <consortium name="Genoscope - CEA"/>
            <person name="William W."/>
        </authorList>
    </citation>
    <scope>NUCLEOTIDE SEQUENCE [LARGE SCALE GENOMIC DNA]</scope>
</reference>
<evidence type="ECO:0000313" key="2">
    <source>
        <dbReference type="EMBL" id="CAH3195570.1"/>
    </source>
</evidence>
<accession>A0ABN8SZF9</accession>
<comment type="caution">
    <text evidence="2">The sequence shown here is derived from an EMBL/GenBank/DDBJ whole genome shotgun (WGS) entry which is preliminary data.</text>
</comment>
<feature type="compositionally biased region" description="Polar residues" evidence="1">
    <location>
        <begin position="306"/>
        <end position="316"/>
    </location>
</feature>
<dbReference type="EMBL" id="CALNXI010004328">
    <property type="protein sequence ID" value="CAH3195570.1"/>
    <property type="molecule type" value="Genomic_DNA"/>
</dbReference>
<evidence type="ECO:0000313" key="3">
    <source>
        <dbReference type="Proteomes" id="UP001159427"/>
    </source>
</evidence>
<dbReference type="Proteomes" id="UP001159427">
    <property type="component" value="Unassembled WGS sequence"/>
</dbReference>
<feature type="region of interest" description="Disordered" evidence="1">
    <location>
        <begin position="163"/>
        <end position="194"/>
    </location>
</feature>
<gene>
    <name evidence="2" type="ORF">PEVE_00030565</name>
</gene>
<feature type="region of interest" description="Disordered" evidence="1">
    <location>
        <begin position="219"/>
        <end position="316"/>
    </location>
</feature>
<evidence type="ECO:0000256" key="1">
    <source>
        <dbReference type="SAM" id="MobiDB-lite"/>
    </source>
</evidence>
<sequence length="339" mass="38251">MSLGTGAWLKASGSRGIRKHQGAVNVAKRRLSTRNRSKVERLREYLNDLHLEEIETAATGRKACGKVPRLQVELRDIQVQEGSSSAGILVRNDDDPIVGANPIIKRKAGGKHRKIRSAIKTVNFDSSVPSEDKKSPTSGICFQTNKHAQISKGSLDEVYPSDISQSSSCTGKGDKFLSSLSSGHMRRPKRKSDRTIKHAFVPLIDFNGTRDQNVCDDSNRTLDINDNDNDNVDSDISCDNDDDNLMDRDEFSLSPPNSPLYDMPPPSTPAQKKARREKRSIQLERWRKYEASKSRQERYQRRMQESAKTVHQNDLAQDSKRVKWSVNLVQTVYIDDKKQ</sequence>
<protein>
    <submittedName>
        <fullName evidence="2">Uncharacterized protein</fullName>
    </submittedName>
</protein>
<feature type="compositionally biased region" description="Acidic residues" evidence="1">
    <location>
        <begin position="225"/>
        <end position="244"/>
    </location>
</feature>
<organism evidence="2 3">
    <name type="scientific">Porites evermanni</name>
    <dbReference type="NCBI Taxonomy" id="104178"/>
    <lineage>
        <taxon>Eukaryota</taxon>
        <taxon>Metazoa</taxon>
        <taxon>Cnidaria</taxon>
        <taxon>Anthozoa</taxon>
        <taxon>Hexacorallia</taxon>
        <taxon>Scleractinia</taxon>
        <taxon>Fungiina</taxon>
        <taxon>Poritidae</taxon>
        <taxon>Porites</taxon>
    </lineage>
</organism>
<feature type="compositionally biased region" description="Pro residues" evidence="1">
    <location>
        <begin position="256"/>
        <end position="268"/>
    </location>
</feature>